<dbReference type="HOGENOM" id="CLU_1949010_0_0_1"/>
<dbReference type="KEGG" id="glz:GLAREA_06830"/>
<dbReference type="GeneID" id="19465883"/>
<dbReference type="AlphaFoldDB" id="S3D5V3"/>
<name>S3D5V3_GLAL2</name>
<reference evidence="1 2" key="1">
    <citation type="journal article" date="2013" name="BMC Genomics">
        <title>Genomics-driven discovery of the pneumocandin biosynthetic gene cluster in the fungus Glarea lozoyensis.</title>
        <authorList>
            <person name="Chen L."/>
            <person name="Yue Q."/>
            <person name="Zhang X."/>
            <person name="Xiang M."/>
            <person name="Wang C."/>
            <person name="Li S."/>
            <person name="Che Y."/>
            <person name="Ortiz-Lopez F.J."/>
            <person name="Bills G.F."/>
            <person name="Liu X."/>
            <person name="An Z."/>
        </authorList>
    </citation>
    <scope>NUCLEOTIDE SEQUENCE [LARGE SCALE GENOMIC DNA]</scope>
    <source>
        <strain evidence="2">ATCC 20868 / MF5171</strain>
    </source>
</reference>
<keyword evidence="2" id="KW-1185">Reference proteome</keyword>
<gene>
    <name evidence="1" type="ORF">GLAREA_06830</name>
</gene>
<dbReference type="Proteomes" id="UP000016922">
    <property type="component" value="Unassembled WGS sequence"/>
</dbReference>
<organism evidence="1 2">
    <name type="scientific">Glarea lozoyensis (strain ATCC 20868 / MF5171)</name>
    <dbReference type="NCBI Taxonomy" id="1116229"/>
    <lineage>
        <taxon>Eukaryota</taxon>
        <taxon>Fungi</taxon>
        <taxon>Dikarya</taxon>
        <taxon>Ascomycota</taxon>
        <taxon>Pezizomycotina</taxon>
        <taxon>Leotiomycetes</taxon>
        <taxon>Helotiales</taxon>
        <taxon>Helotiaceae</taxon>
        <taxon>Glarea</taxon>
    </lineage>
</organism>
<protein>
    <submittedName>
        <fullName evidence="1">Uncharacterized protein</fullName>
    </submittedName>
</protein>
<evidence type="ECO:0000313" key="2">
    <source>
        <dbReference type="Proteomes" id="UP000016922"/>
    </source>
</evidence>
<accession>S3D5V3</accession>
<sequence>MPNLPYNQLLACLSLDHSPMSLEEIVAVQALYDLYLAESLQSHKLGRPSTTRIPIMSVFKKSQSVNTMSCKEKAAEELAKEDLEYWRQVRDKSEVQYAKAFKEREESRVAFEKARRELERIGGGKTVST</sequence>
<dbReference type="EMBL" id="KE145357">
    <property type="protein sequence ID" value="EPE33817.1"/>
    <property type="molecule type" value="Genomic_DNA"/>
</dbReference>
<dbReference type="RefSeq" id="XP_008078969.1">
    <property type="nucleotide sequence ID" value="XM_008080778.1"/>
</dbReference>
<evidence type="ECO:0000313" key="1">
    <source>
        <dbReference type="EMBL" id="EPE33817.1"/>
    </source>
</evidence>
<proteinExistence type="predicted"/>